<evidence type="ECO:0000313" key="8">
    <source>
        <dbReference type="Proteomes" id="UP001057455"/>
    </source>
</evidence>
<dbReference type="Gene3D" id="2.20.70.10">
    <property type="match status" value="2"/>
</dbReference>
<evidence type="ECO:0000256" key="4">
    <source>
        <dbReference type="SAM" id="Coils"/>
    </source>
</evidence>
<dbReference type="AlphaFoldDB" id="A0A9W5TB24"/>
<dbReference type="Proteomes" id="UP001057455">
    <property type="component" value="Unassembled WGS sequence"/>
</dbReference>
<dbReference type="GO" id="GO:0005774">
    <property type="term" value="C:vacuolar membrane"/>
    <property type="evidence" value="ECO:0007669"/>
    <property type="project" value="TreeGrafter"/>
</dbReference>
<evidence type="ECO:0000256" key="5">
    <source>
        <dbReference type="SAM" id="MobiDB-lite"/>
    </source>
</evidence>
<evidence type="ECO:0000259" key="6">
    <source>
        <dbReference type="PROSITE" id="PS50020"/>
    </source>
</evidence>
<dbReference type="Pfam" id="PF14938">
    <property type="entry name" value="SNAP"/>
    <property type="match status" value="1"/>
</dbReference>
<dbReference type="InterPro" id="IPR036020">
    <property type="entry name" value="WW_dom_sf"/>
</dbReference>
<dbReference type="PANTHER" id="PTHR13768">
    <property type="entry name" value="SOLUBLE NSF ATTACHMENT PROTEIN SNAP"/>
    <property type="match status" value="1"/>
</dbReference>
<accession>A0A9W5TB24</accession>
<dbReference type="CDD" id="cd15832">
    <property type="entry name" value="SNAP"/>
    <property type="match status" value="1"/>
</dbReference>
<dbReference type="GO" id="GO:0019905">
    <property type="term" value="F:syntaxin binding"/>
    <property type="evidence" value="ECO:0007669"/>
    <property type="project" value="TreeGrafter"/>
</dbReference>
<evidence type="ECO:0000313" key="7">
    <source>
        <dbReference type="EMBL" id="GFE54817.1"/>
    </source>
</evidence>
<dbReference type="SUPFAM" id="SSF48452">
    <property type="entry name" value="TPR-like"/>
    <property type="match status" value="1"/>
</dbReference>
<dbReference type="InterPro" id="IPR036517">
    <property type="entry name" value="FF_domain_sf"/>
</dbReference>
<comment type="caution">
    <text evidence="7">The sequence shown here is derived from an EMBL/GenBank/DDBJ whole genome shotgun (WGS) entry which is preliminary data.</text>
</comment>
<dbReference type="GO" id="GO:0006886">
    <property type="term" value="P:intracellular protein transport"/>
    <property type="evidence" value="ECO:0007669"/>
    <property type="project" value="InterPro"/>
</dbReference>
<evidence type="ECO:0000256" key="1">
    <source>
        <dbReference type="ARBA" id="ARBA00010050"/>
    </source>
</evidence>
<protein>
    <submittedName>
        <fullName evidence="7">WW domain containing protein</fullName>
    </submittedName>
</protein>
<dbReference type="PANTHER" id="PTHR13768:SF8">
    <property type="entry name" value="ALPHA-SOLUBLE NSF ATTACHMENT PROTEIN"/>
    <property type="match status" value="1"/>
</dbReference>
<reference evidence="7" key="1">
    <citation type="submission" date="2019-12" db="EMBL/GenBank/DDBJ databases">
        <title>Genome sequence of Babesia ovis.</title>
        <authorList>
            <person name="Yamagishi J."/>
            <person name="Sevinc F."/>
            <person name="Xuan X."/>
        </authorList>
    </citation>
    <scope>NUCLEOTIDE SEQUENCE</scope>
    <source>
        <strain evidence="7">Selcuk</strain>
    </source>
</reference>
<keyword evidence="4" id="KW-0175">Coiled coil</keyword>
<dbReference type="EMBL" id="BLIY01000017">
    <property type="protein sequence ID" value="GFE54817.1"/>
    <property type="molecule type" value="Genomic_DNA"/>
</dbReference>
<feature type="region of interest" description="Disordered" evidence="5">
    <location>
        <begin position="732"/>
        <end position="773"/>
    </location>
</feature>
<dbReference type="OrthoDB" id="187617at2759"/>
<dbReference type="SMART" id="SM00456">
    <property type="entry name" value="WW"/>
    <property type="match status" value="2"/>
</dbReference>
<dbReference type="Gene3D" id="1.10.10.440">
    <property type="entry name" value="FF domain"/>
    <property type="match status" value="1"/>
</dbReference>
<dbReference type="InterPro" id="IPR011990">
    <property type="entry name" value="TPR-like_helical_dom_sf"/>
</dbReference>
<dbReference type="Pfam" id="PF00397">
    <property type="entry name" value="WW"/>
    <property type="match status" value="2"/>
</dbReference>
<dbReference type="InterPro" id="IPR001202">
    <property type="entry name" value="WW_dom"/>
</dbReference>
<dbReference type="Gene3D" id="1.25.40.10">
    <property type="entry name" value="Tetratricopeptide repeat domain"/>
    <property type="match status" value="1"/>
</dbReference>
<dbReference type="SUPFAM" id="SSF51045">
    <property type="entry name" value="WW domain"/>
    <property type="match status" value="2"/>
</dbReference>
<dbReference type="GO" id="GO:0035494">
    <property type="term" value="P:SNARE complex disassembly"/>
    <property type="evidence" value="ECO:0007669"/>
    <property type="project" value="TreeGrafter"/>
</dbReference>
<comment type="similarity">
    <text evidence="1">Belongs to the SNAP family.</text>
</comment>
<dbReference type="SMART" id="SM00028">
    <property type="entry name" value="TPR"/>
    <property type="match status" value="2"/>
</dbReference>
<evidence type="ECO:0000256" key="2">
    <source>
        <dbReference type="ARBA" id="ARBA00022448"/>
    </source>
</evidence>
<dbReference type="PRINTS" id="PR00448">
    <property type="entry name" value="NSFATTACHMNT"/>
</dbReference>
<keyword evidence="2" id="KW-0813">Transport</keyword>
<dbReference type="Pfam" id="PF01846">
    <property type="entry name" value="FF"/>
    <property type="match status" value="1"/>
</dbReference>
<dbReference type="SMART" id="SM00441">
    <property type="entry name" value="FF"/>
    <property type="match status" value="1"/>
</dbReference>
<dbReference type="InterPro" id="IPR000744">
    <property type="entry name" value="NSF_attach"/>
</dbReference>
<dbReference type="PROSITE" id="PS01159">
    <property type="entry name" value="WW_DOMAIN_1"/>
    <property type="match status" value="1"/>
</dbReference>
<feature type="domain" description="WW" evidence="6">
    <location>
        <begin position="312"/>
        <end position="339"/>
    </location>
</feature>
<dbReference type="SUPFAM" id="SSF81698">
    <property type="entry name" value="FF domain"/>
    <property type="match status" value="1"/>
</dbReference>
<proteinExistence type="inferred from homology"/>
<sequence>MDNPADIERKARKSSKGGLMQFFFGGDDEDAHDLFNQAANMYKQQKQWKDAARCYTEAAKIGEKKSEFIFAASNLVDAANALVKDNEHTTEHIELLTRAANIYNRQGRFSQSGRILKNAAEAFEQKGDHNNAIDLYLKASDYYELDEFGKVAGSQTRMKYAELASQYAGKYTEAIKIYETEGHKNLKNQLLQYGVKDIFLKAGLLHLAACDATDAQIAFTKYEAADPKFASSREGRFLKALIDACEAEDAAMFQQAVVEYDGISRLDPWKVQMLVKIKESLPQVRGEVGAPPAMEEEHIDNIETMASGHAYWTEHVSKDGRRYFFNQQTKKSQWEKPDELKTEVERKIEAKTDWKQFVTAEGKVYYFNTKTRQSVWQKPEEVLQVIQEHEQEELSTKENAKAAFSKWLEEFNFNQRTTWEAAVRQLETHEKWKKFGILTKGEKKQLFSEFTSQAQRRNQEEMRRKRGMIGDLIINELGKWEELTLYTTYVDFAKRFHTKEWWNWADEKTRDSIFQETIERMERDLKAKEREKRIAAMNKLEQEMEKAANGDLPEWKNVKRQYANYEGLHLVDVLECHRQVFRRLYRIRIKEAEQLAYRAQRKRRQRFLAFLEVSATVSAYYPEYDAAARGEIHGRTVFEDFIKAHSTEAVYLDIVGQPGSTPYDLFRDVQGPLRSKYKMERENVKKLISQGILDRNATLEEYERVTQENNACSKANVSLIHESLRRSKQLRQKMRSQSAEEGEIRHSVESISSDDSYDGHTEVGDPKRRRRKQ</sequence>
<dbReference type="PROSITE" id="PS50020">
    <property type="entry name" value="WW_DOMAIN_2"/>
    <property type="match status" value="2"/>
</dbReference>
<keyword evidence="8" id="KW-1185">Reference proteome</keyword>
<dbReference type="GO" id="GO:0005483">
    <property type="term" value="F:soluble NSF attachment protein activity"/>
    <property type="evidence" value="ECO:0007669"/>
    <property type="project" value="TreeGrafter"/>
</dbReference>
<feature type="coiled-coil region" evidence="4">
    <location>
        <begin position="511"/>
        <end position="538"/>
    </location>
</feature>
<dbReference type="InterPro" id="IPR002713">
    <property type="entry name" value="FF_domain"/>
</dbReference>
<dbReference type="GO" id="GO:0031201">
    <property type="term" value="C:SNARE complex"/>
    <property type="evidence" value="ECO:0007669"/>
    <property type="project" value="TreeGrafter"/>
</dbReference>
<keyword evidence="3" id="KW-0653">Protein transport</keyword>
<evidence type="ECO:0000256" key="3">
    <source>
        <dbReference type="ARBA" id="ARBA00022927"/>
    </source>
</evidence>
<gene>
    <name evidence="7" type="ORF">BaOVIS_022210</name>
</gene>
<feature type="compositionally biased region" description="Basic and acidic residues" evidence="5">
    <location>
        <begin position="757"/>
        <end position="766"/>
    </location>
</feature>
<dbReference type="CDD" id="cd00201">
    <property type="entry name" value="WW"/>
    <property type="match status" value="2"/>
</dbReference>
<organism evidence="7 8">
    <name type="scientific">Babesia ovis</name>
    <dbReference type="NCBI Taxonomy" id="5869"/>
    <lineage>
        <taxon>Eukaryota</taxon>
        <taxon>Sar</taxon>
        <taxon>Alveolata</taxon>
        <taxon>Apicomplexa</taxon>
        <taxon>Aconoidasida</taxon>
        <taxon>Piroplasmida</taxon>
        <taxon>Babesiidae</taxon>
        <taxon>Babesia</taxon>
    </lineage>
</organism>
<feature type="domain" description="WW" evidence="6">
    <location>
        <begin position="348"/>
        <end position="381"/>
    </location>
</feature>
<name>A0A9W5TB24_BABOV</name>
<dbReference type="InterPro" id="IPR019734">
    <property type="entry name" value="TPR_rpt"/>
</dbReference>